<evidence type="ECO:0000313" key="8">
    <source>
        <dbReference type="Proteomes" id="UP000039046"/>
    </source>
</evidence>
<dbReference type="InterPro" id="IPR008758">
    <property type="entry name" value="Peptidase_S28"/>
</dbReference>
<name>A0A0A1SZ23_9HYPO</name>
<evidence type="ECO:0000313" key="7">
    <source>
        <dbReference type="EMBL" id="CEJ90071.1"/>
    </source>
</evidence>
<comment type="similarity">
    <text evidence="1">Belongs to the peptidase S28 family.</text>
</comment>
<dbReference type="PANTHER" id="PTHR11010:SF23">
    <property type="entry name" value="SERINE PEPTIDASE"/>
    <property type="match status" value="1"/>
</dbReference>
<dbReference type="HOGENOM" id="CLU_023630_1_0_1"/>
<accession>A0A0A1SZ23</accession>
<keyword evidence="4" id="KW-0378">Hydrolase</keyword>
<evidence type="ECO:0000256" key="2">
    <source>
        <dbReference type="ARBA" id="ARBA00022670"/>
    </source>
</evidence>
<evidence type="ECO:0008006" key="9">
    <source>
        <dbReference type="Google" id="ProtNLM"/>
    </source>
</evidence>
<keyword evidence="5" id="KW-0325">Glycoprotein</keyword>
<feature type="chain" id="PRO_5001989505" description="Serine peptidase" evidence="6">
    <location>
        <begin position="17"/>
        <end position="523"/>
    </location>
</feature>
<protein>
    <recommendedName>
        <fullName evidence="9">Serine peptidase</fullName>
    </recommendedName>
</protein>
<evidence type="ECO:0000256" key="5">
    <source>
        <dbReference type="ARBA" id="ARBA00023180"/>
    </source>
</evidence>
<dbReference type="Gene3D" id="3.40.50.1820">
    <property type="entry name" value="alpha/beta hydrolase"/>
    <property type="match status" value="2"/>
</dbReference>
<feature type="signal peptide" evidence="6">
    <location>
        <begin position="1"/>
        <end position="16"/>
    </location>
</feature>
<dbReference type="Pfam" id="PF05577">
    <property type="entry name" value="Peptidase_S28"/>
    <property type="match status" value="1"/>
</dbReference>
<dbReference type="GO" id="GO:0008239">
    <property type="term" value="F:dipeptidyl-peptidase activity"/>
    <property type="evidence" value="ECO:0007669"/>
    <property type="project" value="TreeGrafter"/>
</dbReference>
<evidence type="ECO:0000256" key="6">
    <source>
        <dbReference type="SAM" id="SignalP"/>
    </source>
</evidence>
<dbReference type="EMBL" id="CDHN01000003">
    <property type="protein sequence ID" value="CEJ90071.1"/>
    <property type="molecule type" value="Genomic_DNA"/>
</dbReference>
<dbReference type="GO" id="GO:0070008">
    <property type="term" value="F:serine-type exopeptidase activity"/>
    <property type="evidence" value="ECO:0007669"/>
    <property type="project" value="InterPro"/>
</dbReference>
<dbReference type="PANTHER" id="PTHR11010">
    <property type="entry name" value="PROTEASE S28 PRO-X CARBOXYPEPTIDASE-RELATED"/>
    <property type="match status" value="1"/>
</dbReference>
<keyword evidence="2" id="KW-0645">Protease</keyword>
<organism evidence="7 8">
    <name type="scientific">[Torrubiella] hemipterigena</name>
    <dbReference type="NCBI Taxonomy" id="1531966"/>
    <lineage>
        <taxon>Eukaryota</taxon>
        <taxon>Fungi</taxon>
        <taxon>Dikarya</taxon>
        <taxon>Ascomycota</taxon>
        <taxon>Pezizomycotina</taxon>
        <taxon>Sordariomycetes</taxon>
        <taxon>Hypocreomycetidae</taxon>
        <taxon>Hypocreales</taxon>
        <taxon>Clavicipitaceae</taxon>
        <taxon>Clavicipitaceae incertae sedis</taxon>
        <taxon>'Torrubiella' clade</taxon>
    </lineage>
</organism>
<keyword evidence="3 6" id="KW-0732">Signal</keyword>
<evidence type="ECO:0000256" key="3">
    <source>
        <dbReference type="ARBA" id="ARBA00022729"/>
    </source>
</evidence>
<dbReference type="SUPFAM" id="SSF53474">
    <property type="entry name" value="alpha/beta-Hydrolases"/>
    <property type="match status" value="1"/>
</dbReference>
<reference evidence="7 8" key="1">
    <citation type="journal article" date="2015" name="Genome Announc.">
        <title>Draft Genome Sequence and Gene Annotation of the Entomopathogenic Fungus Verticillium hemipterigenum.</title>
        <authorList>
            <person name="Horn F."/>
            <person name="Habel A."/>
            <person name="Scharf D.H."/>
            <person name="Dworschak J."/>
            <person name="Brakhage A.A."/>
            <person name="Guthke R."/>
            <person name="Hertweck C."/>
            <person name="Linde J."/>
        </authorList>
    </citation>
    <scope>NUCLEOTIDE SEQUENCE [LARGE SCALE GENOMIC DNA]</scope>
</reference>
<dbReference type="InterPro" id="IPR029058">
    <property type="entry name" value="AB_hydrolase_fold"/>
</dbReference>
<keyword evidence="8" id="KW-1185">Reference proteome</keyword>
<dbReference type="OrthoDB" id="1735038at2759"/>
<dbReference type="AlphaFoldDB" id="A0A0A1SZ23"/>
<gene>
    <name evidence="7" type="ORF">VHEMI05879</name>
</gene>
<evidence type="ECO:0000256" key="4">
    <source>
        <dbReference type="ARBA" id="ARBA00022801"/>
    </source>
</evidence>
<evidence type="ECO:0000256" key="1">
    <source>
        <dbReference type="ARBA" id="ARBA00011079"/>
    </source>
</evidence>
<dbReference type="GO" id="GO:0006508">
    <property type="term" value="P:proteolysis"/>
    <property type="evidence" value="ECO:0007669"/>
    <property type="project" value="UniProtKB-KW"/>
</dbReference>
<sequence>MRLLLLAAALAFTANAYHRPSSPARDAFRAADPGNTTQGLGTLGHFDQLIDHSNPSLGTFKQRYWWNIDHYGGPHSPIMLESPGEFPKPYGQIDGMDNHTLPGLLAQDNAAAYITIEHRYYGDSMPFGNKTLNAETLQQMTLDNAIQDLVYFAKNVVFPFDKTNGTATKPDQAPWLLAGCSYAGALAAWTQALAPGTFWAYEAGSAVVETREQFWEYYVPIKNAMPPNCSADFQRVVKHVDDVLLHGTETYKAALKRRFSADGASDQDFVTGFVLGPLSAQQNQQVSSKTSALTFLCDYLENQQPEHYVPMPGSDGVGLDRALDGFQRLYGGHPPGDNLTSSSLDSRVKELLPSTEFIARYRNPFDWMLCNEPFEWWQSWSRLDTTGFLSKLWTWQDDIASRCEGQYPDTNGFQYGLKKGHTYHEVNKRTGGWRNVNTTRLVWINGEFDPWKAATVSWDGRPGGALQSTPEVPVYVFKNAGHCNDYITANADTVEGKHIFDATRGHFRQWVAEFYKEHPHAAL</sequence>
<proteinExistence type="inferred from homology"/>
<dbReference type="Proteomes" id="UP000039046">
    <property type="component" value="Unassembled WGS sequence"/>
</dbReference>